<feature type="transmembrane region" description="Helical" evidence="8">
    <location>
        <begin position="57"/>
        <end position="77"/>
    </location>
</feature>
<dbReference type="AlphaFoldDB" id="A0A162KBL0"/>
<accession>A0A162KBL0</accession>
<evidence type="ECO:0000259" key="9">
    <source>
        <dbReference type="PROSITE" id="PS51201"/>
    </source>
</evidence>
<proteinExistence type="inferred from homology"/>
<feature type="transmembrane region" description="Helical" evidence="8">
    <location>
        <begin position="6"/>
        <end position="26"/>
    </location>
</feature>
<evidence type="ECO:0000256" key="5">
    <source>
        <dbReference type="ARBA" id="ARBA00022989"/>
    </source>
</evidence>
<feature type="transmembrane region" description="Helical" evidence="8">
    <location>
        <begin position="33"/>
        <end position="51"/>
    </location>
</feature>
<dbReference type="InterPro" id="IPR038770">
    <property type="entry name" value="Na+/solute_symporter_sf"/>
</dbReference>
<dbReference type="Pfam" id="PF02254">
    <property type="entry name" value="TrkA_N"/>
    <property type="match status" value="1"/>
</dbReference>
<keyword evidence="6 8" id="KW-0472">Membrane</keyword>
<dbReference type="GO" id="GO:0016020">
    <property type="term" value="C:membrane"/>
    <property type="evidence" value="ECO:0007669"/>
    <property type="project" value="UniProtKB-SubCell"/>
</dbReference>
<dbReference type="GO" id="GO:0006813">
    <property type="term" value="P:potassium ion transport"/>
    <property type="evidence" value="ECO:0007669"/>
    <property type="project" value="InterPro"/>
</dbReference>
<organism evidence="10 11">
    <name type="scientific">Tistrella mobilis</name>
    <dbReference type="NCBI Taxonomy" id="171437"/>
    <lineage>
        <taxon>Bacteria</taxon>
        <taxon>Pseudomonadati</taxon>
        <taxon>Pseudomonadota</taxon>
        <taxon>Alphaproteobacteria</taxon>
        <taxon>Geminicoccales</taxon>
        <taxon>Geminicoccaceae</taxon>
        <taxon>Tistrella</taxon>
    </lineage>
</organism>
<dbReference type="RefSeq" id="WP_062767319.1">
    <property type="nucleotide sequence ID" value="NZ_CP121045.1"/>
</dbReference>
<dbReference type="Proteomes" id="UP000075787">
    <property type="component" value="Unassembled WGS sequence"/>
</dbReference>
<feature type="transmembrane region" description="Helical" evidence="8">
    <location>
        <begin position="371"/>
        <end position="390"/>
    </location>
</feature>
<dbReference type="SUPFAM" id="SSF51735">
    <property type="entry name" value="NAD(P)-binding Rossmann-fold domains"/>
    <property type="match status" value="1"/>
</dbReference>
<dbReference type="InterPro" id="IPR003148">
    <property type="entry name" value="RCK_N"/>
</dbReference>
<dbReference type="GeneID" id="97241044"/>
<dbReference type="PANTHER" id="PTHR42751:SF1">
    <property type="entry name" value="CATION_PROTON ANTIPORTER YBAL-RELATED"/>
    <property type="match status" value="1"/>
</dbReference>
<comment type="similarity">
    <text evidence="2">Belongs to the monovalent cation:proton antiporter 2 (CPA2) transporter (TC 2.A.37) family.</text>
</comment>
<evidence type="ECO:0000256" key="3">
    <source>
        <dbReference type="ARBA" id="ARBA00022448"/>
    </source>
</evidence>
<dbReference type="InterPro" id="IPR006153">
    <property type="entry name" value="Cation/H_exchanger_TM"/>
</dbReference>
<dbReference type="GO" id="GO:0015297">
    <property type="term" value="F:antiporter activity"/>
    <property type="evidence" value="ECO:0007669"/>
    <property type="project" value="InterPro"/>
</dbReference>
<evidence type="ECO:0000256" key="2">
    <source>
        <dbReference type="ARBA" id="ARBA00005551"/>
    </source>
</evidence>
<dbReference type="OrthoDB" id="9781411at2"/>
<feature type="transmembrane region" description="Helical" evidence="8">
    <location>
        <begin position="188"/>
        <end position="209"/>
    </location>
</feature>
<feature type="transmembrane region" description="Helical" evidence="8">
    <location>
        <begin position="339"/>
        <end position="359"/>
    </location>
</feature>
<dbReference type="PANTHER" id="PTHR42751">
    <property type="entry name" value="SODIUM/HYDROGEN EXCHANGER FAMILY/TRKA DOMAIN PROTEIN"/>
    <property type="match status" value="1"/>
</dbReference>
<feature type="domain" description="RCK N-terminal" evidence="9">
    <location>
        <begin position="420"/>
        <end position="537"/>
    </location>
</feature>
<dbReference type="Pfam" id="PF00999">
    <property type="entry name" value="Na_H_Exchanger"/>
    <property type="match status" value="1"/>
</dbReference>
<name>A0A162KBL0_9PROT</name>
<gene>
    <name evidence="10" type="ORF">AUP44_11160</name>
</gene>
<sequence>MHHDLPLVTTIVAGLGLAFVLGAIAQRLKISPLVGYLLAGVAIGPATPGYVADQMLVPQLAELGVILLMFGVGLHFSVKDLMSVRRISLPGAIAQMGLATLLGLGLALALGWTVTAGLVFGLALSVASTVVLLRALQERRLIETERGRIAVGWLIVEDLAMVLALVLVPAFGALMTAEGRGAPSPVEIAVTVALTLGKVAVFVGVMLLIGRRVVPWVLHQVAHMGSRELFRLCVLALALGVAFAASELFGASFALGAFFAGLVLSESTLSHRAAEESLPLRDAFAVLFFVSVGMLFDPAILIEDPLPVAATLVIIVLGKSLAAYGIVRAFGHGRGTALTISASLAQIGEFSFILAALGVSQGLMPAEGQDFILAGAILSILVNPLLFRAIDIWRARTEPMLPPARPEDAPDLPPVPTTLADHAVVVGYGQVGRRICAELEARDLPFLVIEDLPGRTADLAKRGIECVQGNAAAPHILKAANLAGARMMFVMISRSFEAGQVVGQALAANPGLIVVARAEDDDQAAYLAAQGRVEVVTDPEEIARSMILRAFSRRLADEAAAASPPPPGAAASGAGAG</sequence>
<comment type="subcellular location">
    <subcellularLocation>
        <location evidence="1">Membrane</location>
        <topology evidence="1">Multi-pass membrane protein</topology>
    </subcellularLocation>
</comment>
<keyword evidence="4 8" id="KW-0812">Transmembrane</keyword>
<evidence type="ECO:0000256" key="4">
    <source>
        <dbReference type="ARBA" id="ARBA00022692"/>
    </source>
</evidence>
<feature type="transmembrane region" description="Helical" evidence="8">
    <location>
        <begin position="89"/>
        <end position="112"/>
    </location>
</feature>
<dbReference type="InterPro" id="IPR036291">
    <property type="entry name" value="NAD(P)-bd_dom_sf"/>
</dbReference>
<feature type="transmembrane region" description="Helical" evidence="8">
    <location>
        <begin position="118"/>
        <end position="136"/>
    </location>
</feature>
<dbReference type="NCBIfam" id="NF007950">
    <property type="entry name" value="PRK10669.1"/>
    <property type="match status" value="1"/>
</dbReference>
<reference evidence="10 11" key="1">
    <citation type="submission" date="2015-12" db="EMBL/GenBank/DDBJ databases">
        <title>Genome sequence of Tistrella mobilis MCCC 1A02139.</title>
        <authorList>
            <person name="Lu L."/>
            <person name="Lai Q."/>
            <person name="Shao Z."/>
            <person name="Qian P."/>
        </authorList>
    </citation>
    <scope>NUCLEOTIDE SEQUENCE [LARGE SCALE GENOMIC DNA]</scope>
    <source>
        <strain evidence="10 11">MCCC 1A02139</strain>
    </source>
</reference>
<dbReference type="PROSITE" id="PS51201">
    <property type="entry name" value="RCK_N"/>
    <property type="match status" value="1"/>
</dbReference>
<dbReference type="Gene3D" id="3.40.50.720">
    <property type="entry name" value="NAD(P)-binding Rossmann-like Domain"/>
    <property type="match status" value="1"/>
</dbReference>
<dbReference type="Gene3D" id="1.20.1530.20">
    <property type="match status" value="1"/>
</dbReference>
<protein>
    <submittedName>
        <fullName evidence="10">Sodium:proton antiporter</fullName>
    </submittedName>
</protein>
<evidence type="ECO:0000256" key="6">
    <source>
        <dbReference type="ARBA" id="ARBA00023136"/>
    </source>
</evidence>
<keyword evidence="5 8" id="KW-1133">Transmembrane helix</keyword>
<feature type="region of interest" description="Disordered" evidence="7">
    <location>
        <begin position="558"/>
        <end position="577"/>
    </location>
</feature>
<evidence type="ECO:0000313" key="11">
    <source>
        <dbReference type="Proteomes" id="UP000075787"/>
    </source>
</evidence>
<dbReference type="GO" id="GO:1902600">
    <property type="term" value="P:proton transmembrane transport"/>
    <property type="evidence" value="ECO:0007669"/>
    <property type="project" value="InterPro"/>
</dbReference>
<comment type="caution">
    <text evidence="10">The sequence shown here is derived from an EMBL/GenBank/DDBJ whole genome shotgun (WGS) entry which is preliminary data.</text>
</comment>
<evidence type="ECO:0000256" key="8">
    <source>
        <dbReference type="SAM" id="Phobius"/>
    </source>
</evidence>
<feature type="transmembrane region" description="Helical" evidence="8">
    <location>
        <begin position="229"/>
        <end position="245"/>
    </location>
</feature>
<evidence type="ECO:0000256" key="7">
    <source>
        <dbReference type="SAM" id="MobiDB-lite"/>
    </source>
</evidence>
<dbReference type="EMBL" id="LPZR01000189">
    <property type="protein sequence ID" value="KYO50875.1"/>
    <property type="molecule type" value="Genomic_DNA"/>
</dbReference>
<feature type="transmembrane region" description="Helical" evidence="8">
    <location>
        <begin position="148"/>
        <end position="168"/>
    </location>
</feature>
<evidence type="ECO:0000313" key="10">
    <source>
        <dbReference type="EMBL" id="KYO50875.1"/>
    </source>
</evidence>
<feature type="transmembrane region" description="Helical" evidence="8">
    <location>
        <begin position="308"/>
        <end position="327"/>
    </location>
</feature>
<evidence type="ECO:0000256" key="1">
    <source>
        <dbReference type="ARBA" id="ARBA00004141"/>
    </source>
</evidence>
<keyword evidence="3" id="KW-0813">Transport</keyword>